<accession>A0A6G8RKK6</accession>
<dbReference type="Proteomes" id="UP000502128">
    <property type="component" value="Segment"/>
</dbReference>
<sequence length="68" mass="7613">MFKFTEKFFEANGVLVLTLWEGKKWCSVSGLKPEDQTPKNIEAIKASMIKVAKHPGAPRNGVRLAHKC</sequence>
<evidence type="ECO:0000313" key="2">
    <source>
        <dbReference type="Proteomes" id="UP000502128"/>
    </source>
</evidence>
<keyword evidence="2" id="KW-1185">Reference proteome</keyword>
<reference evidence="2" key="1">
    <citation type="submission" date="2020-02" db="EMBL/GenBank/DDBJ databases">
        <authorList>
            <person name="Olsen N.S."/>
            <person name="Forero-Junco L."/>
            <person name="Kot W."/>
            <person name="Hansen L.H."/>
        </authorList>
    </citation>
    <scope>NUCLEOTIDE SEQUENCE [LARGE SCALE GENOMIC DNA]</scope>
</reference>
<name>A0A6G8RKK6_9CAUD</name>
<dbReference type="RefSeq" id="YP_011711912.1">
    <property type="nucleotide sequence ID" value="NC_102106.1"/>
</dbReference>
<dbReference type="EMBL" id="MT074467">
    <property type="protein sequence ID" value="QIO01938.1"/>
    <property type="molecule type" value="Genomic_DNA"/>
</dbReference>
<protein>
    <submittedName>
        <fullName evidence="1">Uncharacterized protein</fullName>
    </submittedName>
</protein>
<evidence type="ECO:0000313" key="1">
    <source>
        <dbReference type="EMBL" id="QIO01938.1"/>
    </source>
</evidence>
<gene>
    <name evidence="1" type="ORF">falkor_123</name>
</gene>
<proteinExistence type="predicted"/>
<organism evidence="1 2">
    <name type="scientific">Salmonella phage falkor</name>
    <dbReference type="NCBI Taxonomy" id="2713298"/>
    <lineage>
        <taxon>Viruses</taxon>
        <taxon>Duplodnaviria</taxon>
        <taxon>Heunggongvirae</taxon>
        <taxon>Uroviricota</taxon>
        <taxon>Caudoviricetes</taxon>
        <taxon>Demerecviridae</taxon>
        <taxon>Markadamsvirinae</taxon>
        <taxon>Epseptimavirus</taxon>
        <taxon>Epseptimavirus falkor</taxon>
    </lineage>
</organism>
<dbReference type="GeneID" id="300198066"/>